<evidence type="ECO:0000256" key="1">
    <source>
        <dbReference type="ARBA" id="ARBA00007447"/>
    </source>
</evidence>
<dbReference type="Pfam" id="PF00026">
    <property type="entry name" value="Asp"/>
    <property type="match status" value="2"/>
</dbReference>
<feature type="signal peptide" evidence="6">
    <location>
        <begin position="1"/>
        <end position="16"/>
    </location>
</feature>
<name>A0A9W8YTX8_9PLEO</name>
<keyword evidence="5" id="KW-0378">Hydrolase</keyword>
<gene>
    <name evidence="8" type="ORF">N0V91_011335</name>
</gene>
<organism evidence="8 9">
    <name type="scientific">Didymella pomorum</name>
    <dbReference type="NCBI Taxonomy" id="749634"/>
    <lineage>
        <taxon>Eukaryota</taxon>
        <taxon>Fungi</taxon>
        <taxon>Dikarya</taxon>
        <taxon>Ascomycota</taxon>
        <taxon>Pezizomycotina</taxon>
        <taxon>Dothideomycetes</taxon>
        <taxon>Pleosporomycetidae</taxon>
        <taxon>Pleosporales</taxon>
        <taxon>Pleosporineae</taxon>
        <taxon>Didymellaceae</taxon>
        <taxon>Didymella</taxon>
    </lineage>
</organism>
<evidence type="ECO:0000259" key="7">
    <source>
        <dbReference type="PROSITE" id="PS51767"/>
    </source>
</evidence>
<evidence type="ECO:0000256" key="6">
    <source>
        <dbReference type="SAM" id="SignalP"/>
    </source>
</evidence>
<dbReference type="GO" id="GO:0006508">
    <property type="term" value="P:proteolysis"/>
    <property type="evidence" value="ECO:0007669"/>
    <property type="project" value="UniProtKB-KW"/>
</dbReference>
<dbReference type="PANTHER" id="PTHR47966:SF68">
    <property type="entry name" value="PEPTIDASE A1 DOMAIN-CONTAINING PROTEIN"/>
    <property type="match status" value="1"/>
</dbReference>
<dbReference type="PROSITE" id="PS00141">
    <property type="entry name" value="ASP_PROTEASE"/>
    <property type="match status" value="1"/>
</dbReference>
<dbReference type="EMBL" id="JAPEVA010000221">
    <property type="protein sequence ID" value="KAJ4392636.1"/>
    <property type="molecule type" value="Genomic_DNA"/>
</dbReference>
<dbReference type="PRINTS" id="PR00792">
    <property type="entry name" value="PEPSIN"/>
</dbReference>
<reference evidence="8" key="1">
    <citation type="submission" date="2022-10" db="EMBL/GenBank/DDBJ databases">
        <title>Tapping the CABI collections for fungal endophytes: first genome assemblies for Collariella, Neodidymelliopsis, Ascochyta clinopodiicola, Didymella pomorum, Didymosphaeria variabile, Neocosmospora piperis and Neocucurbitaria cava.</title>
        <authorList>
            <person name="Hill R."/>
        </authorList>
    </citation>
    <scope>NUCLEOTIDE SEQUENCE</scope>
    <source>
        <strain evidence="8">IMI 355091</strain>
    </source>
</reference>
<dbReference type="InterPro" id="IPR021109">
    <property type="entry name" value="Peptidase_aspartic_dom_sf"/>
</dbReference>
<dbReference type="InterPro" id="IPR001969">
    <property type="entry name" value="Aspartic_peptidase_AS"/>
</dbReference>
<dbReference type="Proteomes" id="UP001140510">
    <property type="component" value="Unassembled WGS sequence"/>
</dbReference>
<dbReference type="InterPro" id="IPR033121">
    <property type="entry name" value="PEPTIDASE_A1"/>
</dbReference>
<dbReference type="SUPFAM" id="SSF50630">
    <property type="entry name" value="Acid proteases"/>
    <property type="match status" value="1"/>
</dbReference>
<dbReference type="PANTHER" id="PTHR47966">
    <property type="entry name" value="BETA-SITE APP-CLEAVING ENZYME, ISOFORM A-RELATED"/>
    <property type="match status" value="1"/>
</dbReference>
<dbReference type="GO" id="GO:0004190">
    <property type="term" value="F:aspartic-type endopeptidase activity"/>
    <property type="evidence" value="ECO:0007669"/>
    <property type="project" value="UniProtKB-KW"/>
</dbReference>
<evidence type="ECO:0000256" key="4">
    <source>
        <dbReference type="PIRSR" id="PIRSR601461-2"/>
    </source>
</evidence>
<dbReference type="InterPro" id="IPR001461">
    <property type="entry name" value="Aspartic_peptidase_A1"/>
</dbReference>
<dbReference type="CDD" id="cd05471">
    <property type="entry name" value="pepsin_like"/>
    <property type="match status" value="1"/>
</dbReference>
<evidence type="ECO:0000256" key="5">
    <source>
        <dbReference type="RuleBase" id="RU000454"/>
    </source>
</evidence>
<feature type="chain" id="PRO_5040758780" description="Peptidase A1 domain-containing protein" evidence="6">
    <location>
        <begin position="17"/>
        <end position="402"/>
    </location>
</feature>
<dbReference type="OrthoDB" id="771136at2759"/>
<evidence type="ECO:0000313" key="9">
    <source>
        <dbReference type="Proteomes" id="UP001140510"/>
    </source>
</evidence>
<feature type="disulfide bond" evidence="4">
    <location>
        <begin position="308"/>
        <end position="347"/>
    </location>
</feature>
<comment type="similarity">
    <text evidence="1 5">Belongs to the peptidase A1 family.</text>
</comment>
<keyword evidence="6" id="KW-0732">Signal</keyword>
<feature type="active site" evidence="3">
    <location>
        <position position="48"/>
    </location>
</feature>
<dbReference type="GO" id="GO:0000324">
    <property type="term" value="C:fungal-type vacuole"/>
    <property type="evidence" value="ECO:0007669"/>
    <property type="project" value="TreeGrafter"/>
</dbReference>
<feature type="domain" description="Peptidase A1" evidence="7">
    <location>
        <begin position="30"/>
        <end position="391"/>
    </location>
</feature>
<dbReference type="AlphaFoldDB" id="A0A9W8YTX8"/>
<comment type="caution">
    <text evidence="8">The sequence shown here is derived from an EMBL/GenBank/DDBJ whole genome shotgun (WGS) entry which is preliminary data.</text>
</comment>
<keyword evidence="5" id="KW-0645">Protease</keyword>
<keyword evidence="9" id="KW-1185">Reference proteome</keyword>
<dbReference type="InterPro" id="IPR034164">
    <property type="entry name" value="Pepsin-like_dom"/>
</dbReference>
<dbReference type="PROSITE" id="PS51767">
    <property type="entry name" value="PEPTIDASE_A1"/>
    <property type="match status" value="1"/>
</dbReference>
<proteinExistence type="inferred from homology"/>
<feature type="active site" evidence="3">
    <location>
        <position position="272"/>
    </location>
</feature>
<sequence>MLTTITFLAAATAATASVVELPVRLEGSYASVELAAGTPPKPYRLLFDTGSSTTWVTSTACTETSCPNPRPYNRTLYSANASSTSTDLHSFSRIPYIDGDGVSGAATLDVFSTQDGSFEWNQTFLSVNESSWRWITADGFLGLGFSSIAEANTSSLVETLLWDGQLDEPRFGLFYGTNLADEGEQNGVLTIGGSKEEKYVDGDVVFAPLRKEDPYQLWRAPLRSVNVLFAAQPNATVILNTGHLPDTTDADGVWPKANTTWSMYGAGTAVFDTGAGRVSVPDEIIDAVYFNLGWNVTKLVNGQERMECEHLNASWALTFTLGESEDQGQDVSFSIRGDEFVEPGAQCMPPLDNSGQNSFALVGSAFLQRYYTVFDFGADKVEEYEPRIGFGKLKKEWDYLYQ</sequence>
<keyword evidence="2 5" id="KW-0064">Aspartyl protease</keyword>
<accession>A0A9W8YTX8</accession>
<dbReference type="Gene3D" id="2.40.70.10">
    <property type="entry name" value="Acid Proteases"/>
    <property type="match status" value="2"/>
</dbReference>
<evidence type="ECO:0000256" key="2">
    <source>
        <dbReference type="ARBA" id="ARBA00022750"/>
    </source>
</evidence>
<evidence type="ECO:0000256" key="3">
    <source>
        <dbReference type="PIRSR" id="PIRSR601461-1"/>
    </source>
</evidence>
<protein>
    <recommendedName>
        <fullName evidence="7">Peptidase A1 domain-containing protein</fullName>
    </recommendedName>
</protein>
<evidence type="ECO:0000313" key="8">
    <source>
        <dbReference type="EMBL" id="KAJ4392636.1"/>
    </source>
</evidence>
<keyword evidence="4" id="KW-1015">Disulfide bond</keyword>